<dbReference type="PANTHER" id="PTHR31621">
    <property type="entry name" value="PROTEIN DMP3"/>
    <property type="match status" value="1"/>
</dbReference>
<organism evidence="8 9">
    <name type="scientific">Carnegiea gigantea</name>
    <dbReference type="NCBI Taxonomy" id="171969"/>
    <lineage>
        <taxon>Eukaryota</taxon>
        <taxon>Viridiplantae</taxon>
        <taxon>Streptophyta</taxon>
        <taxon>Embryophyta</taxon>
        <taxon>Tracheophyta</taxon>
        <taxon>Spermatophyta</taxon>
        <taxon>Magnoliopsida</taxon>
        <taxon>eudicotyledons</taxon>
        <taxon>Gunneridae</taxon>
        <taxon>Pentapetalae</taxon>
        <taxon>Caryophyllales</taxon>
        <taxon>Cactineae</taxon>
        <taxon>Cactaceae</taxon>
        <taxon>Cactoideae</taxon>
        <taxon>Echinocereeae</taxon>
        <taxon>Carnegiea</taxon>
    </lineage>
</organism>
<dbReference type="AlphaFoldDB" id="A0A9Q1KSC6"/>
<sequence length="249" mass="27399">MNVVDNEVILIGFSALVKAQRKAIERRYSKPKAPMEIKISDARETHRDEDDQKLPLLQDSSKSFPDTIERSPIQQAISQTFQSTAHLAKLLPTGTVMAFQLLSPVFTNQGDCDPVSRAMTSSLIALCGLSCFLLSFTDSFKDKDGNVSCGFATIHGLWVIDGSAKLPPETADRYRIRFMDFVHAFMSVLVFAAVALFDKNTVQCFYPTPSREVQEVLTALPVGIGVICSIVFVAFPTTRHGIGFSLTAN</sequence>
<comment type="subcellular location">
    <subcellularLocation>
        <location evidence="1">Membrane</location>
        <topology evidence="1">Multi-pass membrane protein</topology>
    </subcellularLocation>
</comment>
<feature type="transmembrane region" description="Helical" evidence="7">
    <location>
        <begin position="217"/>
        <end position="235"/>
    </location>
</feature>
<evidence type="ECO:0000313" key="8">
    <source>
        <dbReference type="EMBL" id="KAJ8447993.1"/>
    </source>
</evidence>
<dbReference type="GO" id="GO:0005737">
    <property type="term" value="C:cytoplasm"/>
    <property type="evidence" value="ECO:0007669"/>
    <property type="project" value="UniProtKB-ARBA"/>
</dbReference>
<evidence type="ECO:0000256" key="4">
    <source>
        <dbReference type="ARBA" id="ARBA00022989"/>
    </source>
</evidence>
<keyword evidence="4 7" id="KW-1133">Transmembrane helix</keyword>
<reference evidence="8" key="1">
    <citation type="submission" date="2022-04" db="EMBL/GenBank/DDBJ databases">
        <title>Carnegiea gigantea Genome sequencing and assembly v2.</title>
        <authorList>
            <person name="Copetti D."/>
            <person name="Sanderson M.J."/>
            <person name="Burquez A."/>
            <person name="Wojciechowski M.F."/>
        </authorList>
    </citation>
    <scope>NUCLEOTIDE SEQUENCE</scope>
    <source>
        <strain evidence="8">SGP5-SGP5p</strain>
        <tissue evidence="8">Aerial part</tissue>
    </source>
</reference>
<dbReference type="Proteomes" id="UP001153076">
    <property type="component" value="Unassembled WGS sequence"/>
</dbReference>
<accession>A0A9Q1KSC6</accession>
<evidence type="ECO:0000313" key="9">
    <source>
        <dbReference type="Proteomes" id="UP001153076"/>
    </source>
</evidence>
<keyword evidence="9" id="KW-1185">Reference proteome</keyword>
<keyword evidence="5 7" id="KW-0472">Membrane</keyword>
<feature type="region of interest" description="Disordered" evidence="6">
    <location>
        <begin position="35"/>
        <end position="54"/>
    </location>
</feature>
<feature type="transmembrane region" description="Helical" evidence="7">
    <location>
        <begin position="178"/>
        <end position="197"/>
    </location>
</feature>
<dbReference type="PANTHER" id="PTHR31621:SF0">
    <property type="entry name" value="PROTEIN DMP6"/>
    <property type="match status" value="1"/>
</dbReference>
<evidence type="ECO:0000256" key="3">
    <source>
        <dbReference type="ARBA" id="ARBA00022692"/>
    </source>
</evidence>
<keyword evidence="3 7" id="KW-0812">Transmembrane</keyword>
<protein>
    <submittedName>
        <fullName evidence="8">Uncharacterized protein</fullName>
    </submittedName>
</protein>
<evidence type="ECO:0000256" key="5">
    <source>
        <dbReference type="ARBA" id="ARBA00023136"/>
    </source>
</evidence>
<evidence type="ECO:0000256" key="1">
    <source>
        <dbReference type="ARBA" id="ARBA00004141"/>
    </source>
</evidence>
<dbReference type="OrthoDB" id="525686at2759"/>
<feature type="compositionally biased region" description="Basic and acidic residues" evidence="6">
    <location>
        <begin position="35"/>
        <end position="53"/>
    </location>
</feature>
<dbReference type="GO" id="GO:0016020">
    <property type="term" value="C:membrane"/>
    <property type="evidence" value="ECO:0007669"/>
    <property type="project" value="UniProtKB-SubCell"/>
</dbReference>
<comment type="similarity">
    <text evidence="2">Belongs to the plant DMP1 protein family.</text>
</comment>
<evidence type="ECO:0000256" key="2">
    <source>
        <dbReference type="ARBA" id="ARBA00008707"/>
    </source>
</evidence>
<proteinExistence type="inferred from homology"/>
<dbReference type="InterPro" id="IPR007770">
    <property type="entry name" value="DMP"/>
</dbReference>
<name>A0A9Q1KSC6_9CARY</name>
<dbReference type="GO" id="GO:0010256">
    <property type="term" value="P:endomembrane system organization"/>
    <property type="evidence" value="ECO:0007669"/>
    <property type="project" value="TreeGrafter"/>
</dbReference>
<evidence type="ECO:0000256" key="6">
    <source>
        <dbReference type="SAM" id="MobiDB-lite"/>
    </source>
</evidence>
<evidence type="ECO:0000256" key="7">
    <source>
        <dbReference type="SAM" id="Phobius"/>
    </source>
</evidence>
<dbReference type="Pfam" id="PF05078">
    <property type="entry name" value="DUF679"/>
    <property type="match status" value="1"/>
</dbReference>
<gene>
    <name evidence="8" type="ORF">Cgig2_028869</name>
</gene>
<comment type="caution">
    <text evidence="8">The sequence shown here is derived from an EMBL/GenBank/DDBJ whole genome shotgun (WGS) entry which is preliminary data.</text>
</comment>
<dbReference type="EMBL" id="JAKOGI010000033">
    <property type="protein sequence ID" value="KAJ8447993.1"/>
    <property type="molecule type" value="Genomic_DNA"/>
</dbReference>